<dbReference type="SUPFAM" id="SSF53756">
    <property type="entry name" value="UDP-Glycosyltransferase/glycogen phosphorylase"/>
    <property type="match status" value="1"/>
</dbReference>
<sequence length="405" mass="43502">MVTGLGLSAYRALSRRRASTPYTTSAVRPSGALVWMHAPEEGSADTAATLARRLAATLPDLTVIVTVAGKTRPLCAGKDLICETLPQDHPDTARQFIDHWKPDVALWLWGNLQQSFIDAAAHSGAALFLVNAGQNGFDELGSRWRRDVARRMFGLFDKVIARSDAAATRLAMLGCSDEVLEQTAPLQTSSIALPFAQTDFDEMADVLKGRPVWHAAAVQPEEVAVVLEAHRHASRMSHRLLLVLNPADPAQENDCIAILKDQNMRFANWDEGAFPDDNCQVLLAPSQGELGLWYRCAPVSFLGSSLVAGKGGLDPMQAAALGSAVLYGPNVRNHLNVYTRLATVGAARIVNDANALGVAVTRLMAPDHAATMALAGWDVASESAAVTDRIVDLVQDALDARQRKG</sequence>
<evidence type="ECO:0000313" key="10">
    <source>
        <dbReference type="EMBL" id="SPH22990.1"/>
    </source>
</evidence>
<reference evidence="10 11" key="1">
    <citation type="submission" date="2018-03" db="EMBL/GenBank/DDBJ databases">
        <authorList>
            <person name="Keele B.F."/>
        </authorList>
    </citation>
    <scope>NUCLEOTIDE SEQUENCE [LARGE SCALE GENOMIC DNA]</scope>
    <source>
        <strain evidence="10 11">CECT 8599</strain>
    </source>
</reference>
<evidence type="ECO:0000259" key="9">
    <source>
        <dbReference type="Pfam" id="PF04413"/>
    </source>
</evidence>
<evidence type="ECO:0000256" key="4">
    <source>
        <dbReference type="ARBA" id="ARBA00019077"/>
    </source>
</evidence>
<keyword evidence="11" id="KW-1185">Reference proteome</keyword>
<evidence type="ECO:0000256" key="8">
    <source>
        <dbReference type="RuleBase" id="RU365103"/>
    </source>
</evidence>
<dbReference type="EC" id="2.4.99.12" evidence="3 8"/>
<comment type="catalytic activity">
    <reaction evidence="7 8">
        <text>lipid IVA (E. coli) + CMP-3-deoxy-beta-D-manno-octulosonate = alpha-Kdo-(2-&gt;6)-lipid IVA (E. coli) + CMP + H(+)</text>
        <dbReference type="Rhea" id="RHEA:28066"/>
        <dbReference type="ChEBI" id="CHEBI:15378"/>
        <dbReference type="ChEBI" id="CHEBI:58603"/>
        <dbReference type="ChEBI" id="CHEBI:60364"/>
        <dbReference type="ChEBI" id="CHEBI:60377"/>
        <dbReference type="ChEBI" id="CHEBI:85987"/>
        <dbReference type="EC" id="2.4.99.12"/>
    </reaction>
</comment>
<evidence type="ECO:0000256" key="3">
    <source>
        <dbReference type="ARBA" id="ARBA00012621"/>
    </source>
</evidence>
<comment type="subcellular location">
    <subcellularLocation>
        <location evidence="8">Cell membrane</location>
    </subcellularLocation>
</comment>
<dbReference type="InterPro" id="IPR039901">
    <property type="entry name" value="Kdotransferase"/>
</dbReference>
<dbReference type="AlphaFoldDB" id="A0A2R8BIN3"/>
<dbReference type="GO" id="GO:0043842">
    <property type="term" value="F:Kdo transferase activity"/>
    <property type="evidence" value="ECO:0007669"/>
    <property type="project" value="UniProtKB-EC"/>
</dbReference>
<dbReference type="PANTHER" id="PTHR42755:SF1">
    <property type="entry name" value="3-DEOXY-D-MANNO-OCTULOSONIC ACID TRANSFERASE, MITOCHONDRIAL-RELATED"/>
    <property type="match status" value="1"/>
</dbReference>
<proteinExistence type="inferred from homology"/>
<evidence type="ECO:0000256" key="6">
    <source>
        <dbReference type="ARBA" id="ARBA00031445"/>
    </source>
</evidence>
<evidence type="ECO:0000256" key="5">
    <source>
        <dbReference type="ARBA" id="ARBA00022679"/>
    </source>
</evidence>
<dbReference type="OrthoDB" id="9789797at2"/>
<evidence type="ECO:0000256" key="1">
    <source>
        <dbReference type="ARBA" id="ARBA00003394"/>
    </source>
</evidence>
<protein>
    <recommendedName>
        <fullName evidence="4 8">3-deoxy-D-manno-octulosonic acid transferase</fullName>
        <shortName evidence="8">Kdo transferase</shortName>
        <ecNumber evidence="3 8">2.4.99.12</ecNumber>
    </recommendedName>
    <alternativeName>
        <fullName evidence="6 8">Lipid IV(A) 3-deoxy-D-manno-octulosonic acid transferase</fullName>
    </alternativeName>
</protein>
<comment type="pathway">
    <text evidence="2 8">Bacterial outer membrane biogenesis; LPS core biosynthesis.</text>
</comment>
<comment type="similarity">
    <text evidence="8">Belongs to the glycosyltransferase group 1 family.</text>
</comment>
<evidence type="ECO:0000256" key="2">
    <source>
        <dbReference type="ARBA" id="ARBA00004713"/>
    </source>
</evidence>
<dbReference type="RefSeq" id="WP_108829875.1">
    <property type="nucleotide sequence ID" value="NZ_OMOR01000001.1"/>
</dbReference>
<dbReference type="InterPro" id="IPR007507">
    <property type="entry name" value="Glycos_transf_N"/>
</dbReference>
<dbReference type="PANTHER" id="PTHR42755">
    <property type="entry name" value="3-DEOXY-MANNO-OCTULOSONATE CYTIDYLYLTRANSFERASE"/>
    <property type="match status" value="1"/>
</dbReference>
<evidence type="ECO:0000313" key="11">
    <source>
        <dbReference type="Proteomes" id="UP000244880"/>
    </source>
</evidence>
<name>A0A2R8BIN3_9RHOB</name>
<feature type="domain" description="3-deoxy-D-manno-octulosonic-acid transferase N-terminal" evidence="9">
    <location>
        <begin position="28"/>
        <end position="183"/>
    </location>
</feature>
<dbReference type="InterPro" id="IPR038107">
    <property type="entry name" value="Glycos_transf_N_sf"/>
</dbReference>
<dbReference type="GO" id="GO:0009244">
    <property type="term" value="P:lipopolysaccharide core region biosynthetic process"/>
    <property type="evidence" value="ECO:0007669"/>
    <property type="project" value="UniProtKB-UniRule"/>
</dbReference>
<keyword evidence="5 8" id="KW-0808">Transferase</keyword>
<dbReference type="UniPathway" id="UPA00958"/>
<evidence type="ECO:0000256" key="7">
    <source>
        <dbReference type="ARBA" id="ARBA00049183"/>
    </source>
</evidence>
<dbReference type="EMBL" id="OMOR01000001">
    <property type="protein sequence ID" value="SPH22990.1"/>
    <property type="molecule type" value="Genomic_DNA"/>
</dbReference>
<gene>
    <name evidence="10" type="primary">waaA_2</name>
    <name evidence="10" type="ORF">ASD8599_03737</name>
</gene>
<keyword evidence="10" id="KW-0328">Glycosyltransferase</keyword>
<dbReference type="Gene3D" id="3.40.50.11720">
    <property type="entry name" value="3-Deoxy-D-manno-octulosonic-acid transferase, N-terminal domain"/>
    <property type="match status" value="1"/>
</dbReference>
<dbReference type="Proteomes" id="UP000244880">
    <property type="component" value="Unassembled WGS sequence"/>
</dbReference>
<dbReference type="GO" id="GO:0005886">
    <property type="term" value="C:plasma membrane"/>
    <property type="evidence" value="ECO:0007669"/>
    <property type="project" value="UniProtKB-SubCell"/>
</dbReference>
<keyword evidence="8" id="KW-0448">Lipopolysaccharide biosynthesis</keyword>
<keyword evidence="8" id="KW-0472">Membrane</keyword>
<keyword evidence="8" id="KW-1003">Cell membrane</keyword>
<accession>A0A2R8BIN3</accession>
<dbReference type="Pfam" id="PF04413">
    <property type="entry name" value="Glycos_transf_N"/>
    <property type="match status" value="1"/>
</dbReference>
<organism evidence="10 11">
    <name type="scientific">Ascidiaceihabitans donghaensis</name>
    <dbReference type="NCBI Taxonomy" id="1510460"/>
    <lineage>
        <taxon>Bacteria</taxon>
        <taxon>Pseudomonadati</taxon>
        <taxon>Pseudomonadota</taxon>
        <taxon>Alphaproteobacteria</taxon>
        <taxon>Rhodobacterales</taxon>
        <taxon>Paracoccaceae</taxon>
        <taxon>Ascidiaceihabitans</taxon>
    </lineage>
</organism>
<comment type="function">
    <text evidence="1 8">Involved in lipopolysaccharide (LPS) biosynthesis. Catalyzes the transfer of 3-deoxy-D-manno-octulosonate (Kdo) residue(s) from CMP-Kdo to lipid IV(A), the tetraacyldisaccharide-1,4'-bisphosphate precursor of lipid A.</text>
</comment>
<dbReference type="Gene3D" id="3.40.50.2000">
    <property type="entry name" value="Glycogen Phosphorylase B"/>
    <property type="match status" value="1"/>
</dbReference>
<dbReference type="GO" id="GO:0009245">
    <property type="term" value="P:lipid A biosynthetic process"/>
    <property type="evidence" value="ECO:0007669"/>
    <property type="project" value="TreeGrafter"/>
</dbReference>